<dbReference type="EMBL" id="BATC01000001">
    <property type="protein sequence ID" value="GAD57783.1"/>
    <property type="molecule type" value="Genomic_DNA"/>
</dbReference>
<proteinExistence type="inferred from homology"/>
<reference evidence="7" key="1">
    <citation type="journal article" date="2013" name="Genome Announc.">
        <title>Draft Genome Sequence of the Dimorphic Prosthecate Bacterium Brevundimonas abyssalis TAR-001T.</title>
        <authorList>
            <person name="Tsubouchi T."/>
            <person name="Nishi S."/>
            <person name="Usui K."/>
            <person name="Shimane Y."/>
            <person name="Takaki Y."/>
            <person name="Maruyama T."/>
            <person name="Hatada Y."/>
        </authorList>
    </citation>
    <scope>NUCLEOTIDE SEQUENCE [LARGE SCALE GENOMIC DNA]</scope>
    <source>
        <strain evidence="7">TAR-001</strain>
    </source>
</reference>
<evidence type="ECO:0000256" key="2">
    <source>
        <dbReference type="ARBA" id="ARBA00006906"/>
    </source>
</evidence>
<dbReference type="NCBIfam" id="NF006600">
    <property type="entry name" value="PRK09140.1"/>
    <property type="match status" value="1"/>
</dbReference>
<dbReference type="SUPFAM" id="SSF51569">
    <property type="entry name" value="Aldolase"/>
    <property type="match status" value="1"/>
</dbReference>
<keyword evidence="7" id="KW-1185">Reference proteome</keyword>
<dbReference type="Proteomes" id="UP000016569">
    <property type="component" value="Unassembled WGS sequence"/>
</dbReference>
<organism evidence="6 7">
    <name type="scientific">Brevundimonas abyssalis TAR-001</name>
    <dbReference type="NCBI Taxonomy" id="1391729"/>
    <lineage>
        <taxon>Bacteria</taxon>
        <taxon>Pseudomonadati</taxon>
        <taxon>Pseudomonadota</taxon>
        <taxon>Alphaproteobacteria</taxon>
        <taxon>Caulobacterales</taxon>
        <taxon>Caulobacteraceae</taxon>
        <taxon>Brevundimonas</taxon>
    </lineage>
</organism>
<dbReference type="InterPro" id="IPR000887">
    <property type="entry name" value="Aldlse_KDPG_KHG"/>
</dbReference>
<dbReference type="PANTHER" id="PTHR30246">
    <property type="entry name" value="2-KETO-3-DEOXY-6-PHOSPHOGLUCONATE ALDOLASE"/>
    <property type="match status" value="1"/>
</dbReference>
<comment type="caution">
    <text evidence="6">The sequence shown here is derived from an EMBL/GenBank/DDBJ whole genome shotgun (WGS) entry which is preliminary data.</text>
</comment>
<dbReference type="CDD" id="cd00452">
    <property type="entry name" value="KDPG_aldolase"/>
    <property type="match status" value="1"/>
</dbReference>
<name>A0A8E0KGT1_9CAUL</name>
<evidence type="ECO:0000256" key="1">
    <source>
        <dbReference type="ARBA" id="ARBA00004761"/>
    </source>
</evidence>
<gene>
    <name evidence="6" type="ORF">MBEBAB_0033</name>
</gene>
<accession>A0A8E0KGT1</accession>
<evidence type="ECO:0000256" key="4">
    <source>
        <dbReference type="ARBA" id="ARBA00023239"/>
    </source>
</evidence>
<evidence type="ECO:0000256" key="5">
    <source>
        <dbReference type="ARBA" id="ARBA00023277"/>
    </source>
</evidence>
<dbReference type="Pfam" id="PF01081">
    <property type="entry name" value="Aldolase"/>
    <property type="match status" value="1"/>
</dbReference>
<comment type="similarity">
    <text evidence="2">Belongs to the KHG/KDPG aldolase family.</text>
</comment>
<dbReference type="RefSeq" id="WP_021695879.1">
    <property type="nucleotide sequence ID" value="NZ_BATC01000001.1"/>
</dbReference>
<keyword evidence="5" id="KW-0119">Carbohydrate metabolism</keyword>
<comment type="pathway">
    <text evidence="1">Carbohydrate acid metabolism.</text>
</comment>
<dbReference type="AlphaFoldDB" id="A0A8E0KGT1"/>
<dbReference type="Gene3D" id="3.20.20.70">
    <property type="entry name" value="Aldolase class I"/>
    <property type="match status" value="1"/>
</dbReference>
<dbReference type="PROSITE" id="PS00160">
    <property type="entry name" value="ALDOLASE_KDPG_KHG_2"/>
    <property type="match status" value="1"/>
</dbReference>
<dbReference type="InterPro" id="IPR013785">
    <property type="entry name" value="Aldolase_TIM"/>
</dbReference>
<sequence length="207" mass="21266">MTDIETLDALPLIAILRGLTPEEAPAVGDALVEAGFRVLEVPLNSPRPLESIRILAGRFEGRAVVGAGTVLTPRAARETVEAGGRLIISPNADPAVIAESRRLQALSLPGVFTPTEAFAALAAGAHALKLFPAEIAGPAGLKALRAVLPSDTRLYAVGGVAPDTLADWRRAGASGFGIGSALYKPGMGAAEVGERAHAFVTAWNAGY</sequence>
<dbReference type="OrthoDB" id="7204076at2"/>
<evidence type="ECO:0000313" key="6">
    <source>
        <dbReference type="EMBL" id="GAD57783.1"/>
    </source>
</evidence>
<dbReference type="PANTHER" id="PTHR30246:SF1">
    <property type="entry name" value="2-DEHYDRO-3-DEOXY-6-PHOSPHOGALACTONATE ALDOLASE-RELATED"/>
    <property type="match status" value="1"/>
</dbReference>
<keyword evidence="4" id="KW-0456">Lyase</keyword>
<dbReference type="InterPro" id="IPR031338">
    <property type="entry name" value="KDPG/KHG_AS_2"/>
</dbReference>
<protein>
    <submittedName>
        <fullName evidence="6">2-dehydro-3-deoxyphosphogalactonate aldolase</fullName>
    </submittedName>
</protein>
<evidence type="ECO:0000256" key="3">
    <source>
        <dbReference type="ARBA" id="ARBA00011233"/>
    </source>
</evidence>
<dbReference type="GO" id="GO:0016829">
    <property type="term" value="F:lyase activity"/>
    <property type="evidence" value="ECO:0007669"/>
    <property type="project" value="UniProtKB-KW"/>
</dbReference>
<comment type="subunit">
    <text evidence="3">Homotrimer.</text>
</comment>
<evidence type="ECO:0000313" key="7">
    <source>
        <dbReference type="Proteomes" id="UP000016569"/>
    </source>
</evidence>